<dbReference type="InterPro" id="IPR001304">
    <property type="entry name" value="C-type_lectin-like"/>
</dbReference>
<dbReference type="OrthoDB" id="10059571at2759"/>
<comment type="subcellular location">
    <subcellularLocation>
        <location evidence="1">Cell membrane</location>
        <topology evidence="1">Single-pass type II membrane protein</topology>
    </subcellularLocation>
</comment>
<dbReference type="InterPro" id="IPR016186">
    <property type="entry name" value="C-type_lectin-like/link_sf"/>
</dbReference>
<gene>
    <name evidence="5" type="ORF">OJAV_G00160960</name>
</gene>
<dbReference type="PROSITE" id="PS50041">
    <property type="entry name" value="C_TYPE_LECTIN_2"/>
    <property type="match status" value="1"/>
</dbReference>
<organism evidence="5 6">
    <name type="scientific">Oryzias javanicus</name>
    <name type="common">Javanese ricefish</name>
    <name type="synonym">Aplocheilus javanicus</name>
    <dbReference type="NCBI Taxonomy" id="123683"/>
    <lineage>
        <taxon>Eukaryota</taxon>
        <taxon>Metazoa</taxon>
        <taxon>Chordata</taxon>
        <taxon>Craniata</taxon>
        <taxon>Vertebrata</taxon>
        <taxon>Euteleostomi</taxon>
        <taxon>Actinopterygii</taxon>
        <taxon>Neopterygii</taxon>
        <taxon>Teleostei</taxon>
        <taxon>Neoteleostei</taxon>
        <taxon>Acanthomorphata</taxon>
        <taxon>Ovalentaria</taxon>
        <taxon>Atherinomorphae</taxon>
        <taxon>Beloniformes</taxon>
        <taxon>Adrianichthyidae</taxon>
        <taxon>Oryziinae</taxon>
        <taxon>Oryzias</taxon>
    </lineage>
</organism>
<dbReference type="EMBL" id="CM012452">
    <property type="protein sequence ID" value="RVE62773.1"/>
    <property type="molecule type" value="Genomic_DNA"/>
</dbReference>
<dbReference type="Proteomes" id="UP000283210">
    <property type="component" value="Chromosome 16"/>
</dbReference>
<dbReference type="InterPro" id="IPR050828">
    <property type="entry name" value="C-type_lectin/matrix_domain"/>
</dbReference>
<keyword evidence="6" id="KW-1185">Reference proteome</keyword>
<keyword evidence="3" id="KW-1133">Transmembrane helix</keyword>
<name>A0A437CJP7_ORYJA</name>
<evidence type="ECO:0000259" key="4">
    <source>
        <dbReference type="PROSITE" id="PS50041"/>
    </source>
</evidence>
<protein>
    <recommendedName>
        <fullName evidence="4">C-type lectin domain-containing protein</fullName>
    </recommendedName>
</protein>
<reference evidence="5 6" key="1">
    <citation type="submission" date="2018-11" db="EMBL/GenBank/DDBJ databases">
        <authorList>
            <person name="Lopez-Roques C."/>
            <person name="Donnadieu C."/>
            <person name="Bouchez O."/>
            <person name="Klopp C."/>
            <person name="Cabau C."/>
            <person name="Zahm M."/>
        </authorList>
    </citation>
    <scope>NUCLEOTIDE SEQUENCE [LARGE SCALE GENOMIC DNA]</scope>
    <source>
        <strain evidence="5">RS831</strain>
        <tissue evidence="5">Whole body</tissue>
    </source>
</reference>
<dbReference type="InterPro" id="IPR016187">
    <property type="entry name" value="CTDL_fold"/>
</dbReference>
<feature type="domain" description="C-type lectin" evidence="4">
    <location>
        <begin position="234"/>
        <end position="342"/>
    </location>
</feature>
<evidence type="ECO:0000313" key="5">
    <source>
        <dbReference type="EMBL" id="RVE62773.1"/>
    </source>
</evidence>
<dbReference type="AlphaFoldDB" id="A0A437CJP7"/>
<keyword evidence="3" id="KW-0812">Transmembrane</keyword>
<evidence type="ECO:0000256" key="1">
    <source>
        <dbReference type="ARBA" id="ARBA00004401"/>
    </source>
</evidence>
<feature type="transmembrane region" description="Helical" evidence="3">
    <location>
        <begin position="92"/>
        <end position="114"/>
    </location>
</feature>
<accession>A0A437CJP7</accession>
<evidence type="ECO:0000256" key="2">
    <source>
        <dbReference type="SAM" id="MobiDB-lite"/>
    </source>
</evidence>
<dbReference type="GO" id="GO:0005886">
    <property type="term" value="C:plasma membrane"/>
    <property type="evidence" value="ECO:0007669"/>
    <property type="project" value="UniProtKB-SubCell"/>
</dbReference>
<feature type="region of interest" description="Disordered" evidence="2">
    <location>
        <begin position="1"/>
        <end position="20"/>
    </location>
</feature>
<feature type="compositionally biased region" description="Basic and acidic residues" evidence="2">
    <location>
        <begin position="8"/>
        <end position="20"/>
    </location>
</feature>
<dbReference type="PANTHER" id="PTHR45710">
    <property type="entry name" value="C-TYPE LECTIN DOMAIN-CONTAINING PROTEIN 180"/>
    <property type="match status" value="1"/>
</dbReference>
<sequence>MEMPDIPAKVEEEDKEKGADGLKLEVKTKEEADTEHYAKLMSPSEEVYAEAFQSVKPRQGIFSPPKILLKNSTAISPRHFHTSTGLAGSPRLYCVISCLSLICLILLIVVIIFGSKRDACPDSPPSISSTKVNLGVHVDPGVSLTSPSSAMLTTVQTKSSVYSGKEETANNREDLSTVSLETPCMEHFRKTSYSGEEDATNNRKDPSTFNKLCSDHLKSICAGRERCPYQLHTNGSYCFFLSTLRQSWYQSQSKCISVCGSLAVITSQEVQTFLTEKGNLVYWIGLKKHESAWQWVNNKTLEKSYWTSMPGDGDCALLKSSDPPEGNWLKSSCQSSAYFICQLEN</sequence>
<reference evidence="5 6" key="2">
    <citation type="submission" date="2019-01" db="EMBL/GenBank/DDBJ databases">
        <title>A chromosome length genome reference of the Java medaka (oryzias javanicus).</title>
        <authorList>
            <person name="Herpin A."/>
            <person name="Takehana Y."/>
            <person name="Naruse K."/>
            <person name="Ansai S."/>
            <person name="Kawaguchi M."/>
        </authorList>
    </citation>
    <scope>NUCLEOTIDE SEQUENCE [LARGE SCALE GENOMIC DNA]</scope>
    <source>
        <strain evidence="5">RS831</strain>
        <tissue evidence="5">Whole body</tissue>
    </source>
</reference>
<keyword evidence="3" id="KW-0472">Membrane</keyword>
<proteinExistence type="predicted"/>
<dbReference type="Gene3D" id="3.10.100.10">
    <property type="entry name" value="Mannose-Binding Protein A, subunit A"/>
    <property type="match status" value="1"/>
</dbReference>
<evidence type="ECO:0000256" key="3">
    <source>
        <dbReference type="SAM" id="Phobius"/>
    </source>
</evidence>
<dbReference type="SUPFAM" id="SSF56436">
    <property type="entry name" value="C-type lectin-like"/>
    <property type="match status" value="1"/>
</dbReference>
<dbReference type="SMART" id="SM00034">
    <property type="entry name" value="CLECT"/>
    <property type="match status" value="1"/>
</dbReference>
<dbReference type="Pfam" id="PF00059">
    <property type="entry name" value="Lectin_C"/>
    <property type="match status" value="1"/>
</dbReference>
<dbReference type="PANTHER" id="PTHR45710:SF28">
    <property type="entry name" value="C-TYPE LECTIN DOMAIN FAMILY 4 MEMBER C ISOFORM 1"/>
    <property type="match status" value="1"/>
</dbReference>
<evidence type="ECO:0000313" key="6">
    <source>
        <dbReference type="Proteomes" id="UP000283210"/>
    </source>
</evidence>